<gene>
    <name evidence="3" type="ORF">WM40_04605</name>
</gene>
<evidence type="ECO:0000313" key="3">
    <source>
        <dbReference type="EMBL" id="KKB64794.1"/>
    </source>
</evidence>
<keyword evidence="1" id="KW-0479">Metal-binding</keyword>
<dbReference type="InterPro" id="IPR018146">
    <property type="entry name" value="Glyoxalase_1_CS"/>
</dbReference>
<dbReference type="SUPFAM" id="SSF54593">
    <property type="entry name" value="Glyoxalase/Bleomycin resistance protein/Dihydroxybiphenyl dioxygenase"/>
    <property type="match status" value="1"/>
</dbReference>
<dbReference type="EMBL" id="LAQU01000003">
    <property type="protein sequence ID" value="KKB64794.1"/>
    <property type="molecule type" value="Genomic_DNA"/>
</dbReference>
<dbReference type="PATRIC" id="fig|28092.6.peg.1090"/>
<evidence type="ECO:0000256" key="1">
    <source>
        <dbReference type="ARBA" id="ARBA00022723"/>
    </source>
</evidence>
<evidence type="ECO:0000313" key="4">
    <source>
        <dbReference type="Proteomes" id="UP000033618"/>
    </source>
</evidence>
<dbReference type="AlphaFoldDB" id="A0A0F5K4J5"/>
<dbReference type="Pfam" id="PF00903">
    <property type="entry name" value="Glyoxalase"/>
    <property type="match status" value="1"/>
</dbReference>
<dbReference type="GO" id="GO:0004462">
    <property type="term" value="F:lactoylglutathione lyase activity"/>
    <property type="evidence" value="ECO:0007669"/>
    <property type="project" value="InterPro"/>
</dbReference>
<protein>
    <submittedName>
        <fullName evidence="3">Glyoxalase</fullName>
    </submittedName>
</protein>
<sequence>MNIIGPDSLVFGVDDVANCNAYLLHYGLLPIRADETGGRFEALDGTAVEIRRADDPTLPPALGTGSMLRKTTYGVADAATLQAIAEELRRDREVKQLADGSIESVDDMGFALGFQITTRKPLALPAEAINAPGAPAQRPTNVVAVNDNADLTPRTLSHVVYFVPDADKAEAFYVERLGFRCSDRFTGVGPFLRPAGTLDHHTLFMIQTPPFMKGCEHFTFHMGGPTAVLQAGTRFVEKGYQSFWGPGRHRFGSNWFWYFNSPLGCHVEYDADMDLHDDEWTARAAPMSADGSQLFLFQHHEKWVPGGPPTKRPE</sequence>
<dbReference type="Proteomes" id="UP000033618">
    <property type="component" value="Unassembled WGS sequence"/>
</dbReference>
<dbReference type="InterPro" id="IPR004360">
    <property type="entry name" value="Glyas_Fos-R_dOase_dom"/>
</dbReference>
<dbReference type="PROSITE" id="PS51819">
    <property type="entry name" value="VOC"/>
    <property type="match status" value="1"/>
</dbReference>
<keyword evidence="4" id="KW-1185">Reference proteome</keyword>
<name>A0A0F5K4J5_9BURK</name>
<dbReference type="OrthoDB" id="8676366at2"/>
<proteinExistence type="predicted"/>
<feature type="domain" description="VOC" evidence="2">
    <location>
        <begin position="155"/>
        <end position="272"/>
    </location>
</feature>
<dbReference type="RefSeq" id="WP_024903551.1">
    <property type="nucleotide sequence ID" value="NZ_CADFGU010000005.1"/>
</dbReference>
<dbReference type="PROSITE" id="PS00934">
    <property type="entry name" value="GLYOXALASE_I_1"/>
    <property type="match status" value="1"/>
</dbReference>
<evidence type="ECO:0000259" key="2">
    <source>
        <dbReference type="PROSITE" id="PS51819"/>
    </source>
</evidence>
<reference evidence="3 4" key="1">
    <citation type="submission" date="2015-03" db="EMBL/GenBank/DDBJ databases">
        <title>Draft Genome Sequence of Burkholderia andropogonis type strain ICMP2807, isolated from Sorghum bicolor.</title>
        <authorList>
            <person name="Lopes-Santos L."/>
            <person name="Castro D.B."/>
            <person name="Ottoboni L.M."/>
            <person name="Park D."/>
            <person name="Weirc B.S."/>
            <person name="Destefano S.A."/>
        </authorList>
    </citation>
    <scope>NUCLEOTIDE SEQUENCE [LARGE SCALE GENOMIC DNA]</scope>
    <source>
        <strain evidence="3 4">ICMP2807</strain>
    </source>
</reference>
<dbReference type="InterPro" id="IPR037523">
    <property type="entry name" value="VOC_core"/>
</dbReference>
<organism evidence="3 4">
    <name type="scientific">Robbsia andropogonis</name>
    <dbReference type="NCBI Taxonomy" id="28092"/>
    <lineage>
        <taxon>Bacteria</taxon>
        <taxon>Pseudomonadati</taxon>
        <taxon>Pseudomonadota</taxon>
        <taxon>Betaproteobacteria</taxon>
        <taxon>Burkholderiales</taxon>
        <taxon>Burkholderiaceae</taxon>
        <taxon>Robbsia</taxon>
    </lineage>
</organism>
<dbReference type="GO" id="GO:0046872">
    <property type="term" value="F:metal ion binding"/>
    <property type="evidence" value="ECO:0007669"/>
    <property type="project" value="UniProtKB-KW"/>
</dbReference>
<dbReference type="STRING" id="28092.WM40_04605"/>
<dbReference type="InterPro" id="IPR029068">
    <property type="entry name" value="Glyas_Bleomycin-R_OHBP_Dase"/>
</dbReference>
<comment type="caution">
    <text evidence="3">The sequence shown here is derived from an EMBL/GenBank/DDBJ whole genome shotgun (WGS) entry which is preliminary data.</text>
</comment>
<accession>A0A0F5K4J5</accession>
<dbReference type="Gene3D" id="3.10.180.10">
    <property type="entry name" value="2,3-Dihydroxybiphenyl 1,2-Dioxygenase, domain 1"/>
    <property type="match status" value="1"/>
</dbReference>